<feature type="transmembrane region" description="Helical" evidence="6">
    <location>
        <begin position="109"/>
        <end position="127"/>
    </location>
</feature>
<evidence type="ECO:0000256" key="6">
    <source>
        <dbReference type="SAM" id="Phobius"/>
    </source>
</evidence>
<evidence type="ECO:0000256" key="3">
    <source>
        <dbReference type="ARBA" id="ARBA00022692"/>
    </source>
</evidence>
<evidence type="ECO:0000256" key="5">
    <source>
        <dbReference type="ARBA" id="ARBA00023136"/>
    </source>
</evidence>
<evidence type="ECO:0000313" key="8">
    <source>
        <dbReference type="EMBL" id="GAA2007947.1"/>
    </source>
</evidence>
<feature type="transmembrane region" description="Helical" evidence="6">
    <location>
        <begin position="12"/>
        <end position="31"/>
    </location>
</feature>
<sequence>MGARREALRVAKFSVIGGIAFVVDVLVFNLLRPEDLAGPIGAKIVSVVCATAVSWVGSRYWTFRDGRRNSAGKEAVGFFLVNAGGLLIALGCLWFSNHVLGLTSALADNLSGNIVGVGLGNIFRYAMYRFVIYRVRPGRPPVRREVVPLE</sequence>
<proteinExistence type="inferred from homology"/>
<keyword evidence="4 6" id="KW-1133">Transmembrane helix</keyword>
<evidence type="ECO:0000259" key="7">
    <source>
        <dbReference type="Pfam" id="PF04138"/>
    </source>
</evidence>
<feature type="domain" description="GtrA/DPMS transmembrane" evidence="7">
    <location>
        <begin position="12"/>
        <end position="132"/>
    </location>
</feature>
<feature type="transmembrane region" description="Helical" evidence="6">
    <location>
        <begin position="76"/>
        <end position="97"/>
    </location>
</feature>
<dbReference type="Proteomes" id="UP001500755">
    <property type="component" value="Unassembled WGS sequence"/>
</dbReference>
<organism evidence="8 9">
    <name type="scientific">Brevibacterium samyangense</name>
    <dbReference type="NCBI Taxonomy" id="366888"/>
    <lineage>
        <taxon>Bacteria</taxon>
        <taxon>Bacillati</taxon>
        <taxon>Actinomycetota</taxon>
        <taxon>Actinomycetes</taxon>
        <taxon>Micrococcales</taxon>
        <taxon>Brevibacteriaceae</taxon>
        <taxon>Brevibacterium</taxon>
    </lineage>
</organism>
<dbReference type="InterPro" id="IPR007267">
    <property type="entry name" value="GtrA_DPMS_TM"/>
</dbReference>
<dbReference type="InterPro" id="IPR051401">
    <property type="entry name" value="GtrA_CellWall_Glycosyl"/>
</dbReference>
<name>A0ABN2TGD1_9MICO</name>
<comment type="similarity">
    <text evidence="2">Belongs to the GtrA family.</text>
</comment>
<comment type="subcellular location">
    <subcellularLocation>
        <location evidence="1">Membrane</location>
        <topology evidence="1">Multi-pass membrane protein</topology>
    </subcellularLocation>
</comment>
<protein>
    <submittedName>
        <fullName evidence="8">GtrA family protein</fullName>
    </submittedName>
</protein>
<evidence type="ECO:0000313" key="9">
    <source>
        <dbReference type="Proteomes" id="UP001500755"/>
    </source>
</evidence>
<dbReference type="PANTHER" id="PTHR38459">
    <property type="entry name" value="PROPHAGE BACTOPRENOL-LINKED GLUCOSE TRANSLOCASE HOMOLOG"/>
    <property type="match status" value="1"/>
</dbReference>
<keyword evidence="9" id="KW-1185">Reference proteome</keyword>
<dbReference type="PANTHER" id="PTHR38459:SF1">
    <property type="entry name" value="PROPHAGE BACTOPRENOL-LINKED GLUCOSE TRANSLOCASE HOMOLOG"/>
    <property type="match status" value="1"/>
</dbReference>
<reference evidence="8 9" key="1">
    <citation type="journal article" date="2019" name="Int. J. Syst. Evol. Microbiol.">
        <title>The Global Catalogue of Microorganisms (GCM) 10K type strain sequencing project: providing services to taxonomists for standard genome sequencing and annotation.</title>
        <authorList>
            <consortium name="The Broad Institute Genomics Platform"/>
            <consortium name="The Broad Institute Genome Sequencing Center for Infectious Disease"/>
            <person name="Wu L."/>
            <person name="Ma J."/>
        </authorList>
    </citation>
    <scope>NUCLEOTIDE SEQUENCE [LARGE SCALE GENOMIC DNA]</scope>
    <source>
        <strain evidence="8 9">JCM 14546</strain>
    </source>
</reference>
<feature type="transmembrane region" description="Helical" evidence="6">
    <location>
        <begin position="37"/>
        <end position="56"/>
    </location>
</feature>
<dbReference type="RefSeq" id="WP_344308936.1">
    <property type="nucleotide sequence ID" value="NZ_BAAANO010000016.1"/>
</dbReference>
<keyword evidence="5 6" id="KW-0472">Membrane</keyword>
<accession>A0ABN2TGD1</accession>
<evidence type="ECO:0000256" key="4">
    <source>
        <dbReference type="ARBA" id="ARBA00022989"/>
    </source>
</evidence>
<keyword evidence="3 6" id="KW-0812">Transmembrane</keyword>
<dbReference type="Pfam" id="PF04138">
    <property type="entry name" value="GtrA_DPMS_TM"/>
    <property type="match status" value="1"/>
</dbReference>
<gene>
    <name evidence="8" type="ORF">GCM10009755_17920</name>
</gene>
<dbReference type="EMBL" id="BAAANO010000016">
    <property type="protein sequence ID" value="GAA2007947.1"/>
    <property type="molecule type" value="Genomic_DNA"/>
</dbReference>
<comment type="caution">
    <text evidence="8">The sequence shown here is derived from an EMBL/GenBank/DDBJ whole genome shotgun (WGS) entry which is preliminary data.</text>
</comment>
<evidence type="ECO:0000256" key="2">
    <source>
        <dbReference type="ARBA" id="ARBA00009399"/>
    </source>
</evidence>
<evidence type="ECO:0000256" key="1">
    <source>
        <dbReference type="ARBA" id="ARBA00004141"/>
    </source>
</evidence>